<dbReference type="InterPro" id="IPR035965">
    <property type="entry name" value="PAS-like_dom_sf"/>
</dbReference>
<dbReference type="InterPro" id="IPR029787">
    <property type="entry name" value="Nucleotide_cyclase"/>
</dbReference>
<sequence>MNKDHRLLDGISDMIFVVNVLDESVFVYDFINQKAMKETGLSHDVLGKRIQDVYPYEVAHFLINQYKNVLTDKSCVEYEDAYVALSGEKYYSSTKLHPIFDDHQKCVQILAIVKDITKQKVTEVQIEKAWTELSESRQRYESLFQFHSDAVLAFDLNGCITNGNIAVEKVTGYQSNELIGRKLDSLFIGEDFNKVEQILAESLEGDLELEHTYLTIRTKDQKNVVVSVKVTPLTIDNKVTGLYGILKDVTKLVKSMKKLQESEERFRIIAENANDLITLINERGEIIYASPSYKDVLGHDYNEFVGKFFLHNVHPVDKHEIDRKVIKSIRNGEKFQVQFRQYNPSNKTIWTEAKGSPVFDEQGKFKHMVVITRDISMQREYESQLEYFAHHDSLTGLPNRRLVKKQMEDLLATLHTENKGFAVIMLDIDDFKGINDQLGHDVGDGVIVEFGKRISKSIGVENTVGRLGGDEFIILLPDTSKEENALFFVQSIQKAVQIPWVINGHSLRLTTSMGITLADTDSTYYSLLKDADKALYDSKNNGKDSYSVM</sequence>
<dbReference type="InterPro" id="IPR013655">
    <property type="entry name" value="PAS_fold_3"/>
</dbReference>
<dbReference type="InterPro" id="IPR000014">
    <property type="entry name" value="PAS"/>
</dbReference>
<dbReference type="RefSeq" id="WP_090872877.1">
    <property type="nucleotide sequence ID" value="NZ_FOHE01000030.1"/>
</dbReference>
<dbReference type="SMART" id="SM00091">
    <property type="entry name" value="PAS"/>
    <property type="match status" value="3"/>
</dbReference>
<evidence type="ECO:0000259" key="1">
    <source>
        <dbReference type="PROSITE" id="PS50112"/>
    </source>
</evidence>
<name>A0A1I0HC80_9BACI</name>
<gene>
    <name evidence="4" type="ORF">SAMN05216389_13021</name>
</gene>
<dbReference type="Pfam" id="PF00990">
    <property type="entry name" value="GGDEF"/>
    <property type="match status" value="1"/>
</dbReference>
<dbReference type="SUPFAM" id="SSF55785">
    <property type="entry name" value="PYP-like sensor domain (PAS domain)"/>
    <property type="match status" value="3"/>
</dbReference>
<dbReference type="InterPro" id="IPR052155">
    <property type="entry name" value="Biofilm_reg_signaling"/>
</dbReference>
<protein>
    <submittedName>
        <fullName evidence="4">PAS domain S-box-containing protein/diguanylate cyclase (GGDEF) domain-containing protein</fullName>
    </submittedName>
</protein>
<dbReference type="CDD" id="cd00130">
    <property type="entry name" value="PAS"/>
    <property type="match status" value="2"/>
</dbReference>
<feature type="domain" description="PAC" evidence="2">
    <location>
        <begin position="76"/>
        <end position="128"/>
    </location>
</feature>
<dbReference type="SMART" id="SM00086">
    <property type="entry name" value="PAC"/>
    <property type="match status" value="3"/>
</dbReference>
<dbReference type="EMBL" id="FOHE01000030">
    <property type="protein sequence ID" value="SET80561.1"/>
    <property type="molecule type" value="Genomic_DNA"/>
</dbReference>
<dbReference type="Pfam" id="PF08447">
    <property type="entry name" value="PAS_3"/>
    <property type="match status" value="1"/>
</dbReference>
<dbReference type="OrthoDB" id="9759607at2"/>
<dbReference type="InterPro" id="IPR000160">
    <property type="entry name" value="GGDEF_dom"/>
</dbReference>
<dbReference type="Proteomes" id="UP000198618">
    <property type="component" value="Unassembled WGS sequence"/>
</dbReference>
<dbReference type="InterPro" id="IPR001610">
    <property type="entry name" value="PAC"/>
</dbReference>
<dbReference type="AlphaFoldDB" id="A0A1I0HC80"/>
<accession>A0A1I0HC80</accession>
<dbReference type="InterPro" id="IPR000700">
    <property type="entry name" value="PAS-assoc_C"/>
</dbReference>
<dbReference type="STRING" id="930131.SAMN05216389_13021"/>
<feature type="domain" description="GGDEF" evidence="3">
    <location>
        <begin position="419"/>
        <end position="549"/>
    </location>
</feature>
<evidence type="ECO:0000313" key="5">
    <source>
        <dbReference type="Proteomes" id="UP000198618"/>
    </source>
</evidence>
<feature type="domain" description="PAS" evidence="1">
    <location>
        <begin position="136"/>
        <end position="206"/>
    </location>
</feature>
<dbReference type="InterPro" id="IPR043128">
    <property type="entry name" value="Rev_trsase/Diguanyl_cyclase"/>
</dbReference>
<keyword evidence="5" id="KW-1185">Reference proteome</keyword>
<dbReference type="PANTHER" id="PTHR44757:SF2">
    <property type="entry name" value="BIOFILM ARCHITECTURE MAINTENANCE PROTEIN MBAA"/>
    <property type="match status" value="1"/>
</dbReference>
<dbReference type="FunFam" id="3.30.70.270:FF:000001">
    <property type="entry name" value="Diguanylate cyclase domain protein"/>
    <property type="match status" value="1"/>
</dbReference>
<dbReference type="Pfam" id="PF13426">
    <property type="entry name" value="PAS_9"/>
    <property type="match status" value="2"/>
</dbReference>
<dbReference type="SMART" id="SM00267">
    <property type="entry name" value="GGDEF"/>
    <property type="match status" value="1"/>
</dbReference>
<dbReference type="PROSITE" id="PS50112">
    <property type="entry name" value="PAS"/>
    <property type="match status" value="2"/>
</dbReference>
<proteinExistence type="predicted"/>
<dbReference type="NCBIfam" id="TIGR00229">
    <property type="entry name" value="sensory_box"/>
    <property type="match status" value="3"/>
</dbReference>
<organism evidence="4 5">
    <name type="scientific">Oceanobacillus limi</name>
    <dbReference type="NCBI Taxonomy" id="930131"/>
    <lineage>
        <taxon>Bacteria</taxon>
        <taxon>Bacillati</taxon>
        <taxon>Bacillota</taxon>
        <taxon>Bacilli</taxon>
        <taxon>Bacillales</taxon>
        <taxon>Bacillaceae</taxon>
        <taxon>Oceanobacillus</taxon>
    </lineage>
</organism>
<dbReference type="PANTHER" id="PTHR44757">
    <property type="entry name" value="DIGUANYLATE CYCLASE DGCP"/>
    <property type="match status" value="1"/>
</dbReference>
<dbReference type="NCBIfam" id="TIGR00254">
    <property type="entry name" value="GGDEF"/>
    <property type="match status" value="1"/>
</dbReference>
<evidence type="ECO:0000259" key="2">
    <source>
        <dbReference type="PROSITE" id="PS50113"/>
    </source>
</evidence>
<dbReference type="CDD" id="cd01949">
    <property type="entry name" value="GGDEF"/>
    <property type="match status" value="1"/>
</dbReference>
<reference evidence="4 5" key="1">
    <citation type="submission" date="2016-10" db="EMBL/GenBank/DDBJ databases">
        <authorList>
            <person name="de Groot N.N."/>
        </authorList>
    </citation>
    <scope>NUCLEOTIDE SEQUENCE [LARGE SCALE GENOMIC DNA]</scope>
    <source>
        <strain evidence="4 5">IBRC-M 10780</strain>
    </source>
</reference>
<dbReference type="Gene3D" id="3.30.450.20">
    <property type="entry name" value="PAS domain"/>
    <property type="match status" value="3"/>
</dbReference>
<dbReference type="SUPFAM" id="SSF55073">
    <property type="entry name" value="Nucleotide cyclase"/>
    <property type="match status" value="1"/>
</dbReference>
<feature type="domain" description="PAS" evidence="1">
    <location>
        <begin position="262"/>
        <end position="332"/>
    </location>
</feature>
<evidence type="ECO:0000313" key="4">
    <source>
        <dbReference type="EMBL" id="SET80561.1"/>
    </source>
</evidence>
<dbReference type="Gene3D" id="3.30.70.270">
    <property type="match status" value="1"/>
</dbReference>
<dbReference type="PROSITE" id="PS50113">
    <property type="entry name" value="PAC"/>
    <property type="match status" value="2"/>
</dbReference>
<feature type="domain" description="PAC" evidence="2">
    <location>
        <begin position="335"/>
        <end position="387"/>
    </location>
</feature>
<evidence type="ECO:0000259" key="3">
    <source>
        <dbReference type="PROSITE" id="PS50887"/>
    </source>
</evidence>
<dbReference type="PROSITE" id="PS50887">
    <property type="entry name" value="GGDEF"/>
    <property type="match status" value="1"/>
</dbReference>